<keyword evidence="4" id="KW-1003">Cell membrane</keyword>
<evidence type="ECO:0000256" key="3">
    <source>
        <dbReference type="ARBA" id="ARBA00022448"/>
    </source>
</evidence>
<feature type="transmembrane region" description="Helical" evidence="8">
    <location>
        <begin position="268"/>
        <end position="288"/>
    </location>
</feature>
<accession>A0A8J3EAD0</accession>
<dbReference type="PROSITE" id="PS51012">
    <property type="entry name" value="ABC_TM2"/>
    <property type="match status" value="1"/>
</dbReference>
<evidence type="ECO:0000256" key="5">
    <source>
        <dbReference type="ARBA" id="ARBA00022692"/>
    </source>
</evidence>
<evidence type="ECO:0000313" key="11">
    <source>
        <dbReference type="Proteomes" id="UP000636949"/>
    </source>
</evidence>
<dbReference type="OrthoDB" id="9808686at2"/>
<evidence type="ECO:0000256" key="1">
    <source>
        <dbReference type="ARBA" id="ARBA00004651"/>
    </source>
</evidence>
<dbReference type="InterPro" id="IPR047817">
    <property type="entry name" value="ABC2_TM_bact-type"/>
</dbReference>
<comment type="caution">
    <text evidence="10">The sequence shown here is derived from an EMBL/GenBank/DDBJ whole genome shotgun (WGS) entry which is preliminary data.</text>
</comment>
<feature type="domain" description="ABC transmembrane type-2" evidence="9">
    <location>
        <begin position="148"/>
        <end position="377"/>
    </location>
</feature>
<dbReference type="Gene3D" id="3.40.1710.10">
    <property type="entry name" value="abc type-2 transporter like domain"/>
    <property type="match status" value="1"/>
</dbReference>
<feature type="transmembrane region" description="Helical" evidence="8">
    <location>
        <begin position="356"/>
        <end position="374"/>
    </location>
</feature>
<keyword evidence="7 8" id="KW-0472">Membrane</keyword>
<feature type="transmembrane region" description="Helical" evidence="8">
    <location>
        <begin position="300"/>
        <end position="318"/>
    </location>
</feature>
<evidence type="ECO:0000313" key="10">
    <source>
        <dbReference type="EMBL" id="GGG07765.1"/>
    </source>
</evidence>
<reference evidence="10" key="1">
    <citation type="journal article" date="2014" name="Int. J. Syst. Evol. Microbiol.">
        <title>Complete genome sequence of Corynebacterium casei LMG S-19264T (=DSM 44701T), isolated from a smear-ripened cheese.</title>
        <authorList>
            <consortium name="US DOE Joint Genome Institute (JGI-PGF)"/>
            <person name="Walter F."/>
            <person name="Albersmeier A."/>
            <person name="Kalinowski J."/>
            <person name="Ruckert C."/>
        </authorList>
    </citation>
    <scope>NUCLEOTIDE SEQUENCE</scope>
    <source>
        <strain evidence="10">CGMCC 1.15758</strain>
    </source>
</reference>
<dbReference type="GO" id="GO:0005886">
    <property type="term" value="C:plasma membrane"/>
    <property type="evidence" value="ECO:0007669"/>
    <property type="project" value="UniProtKB-SubCell"/>
</dbReference>
<evidence type="ECO:0000256" key="8">
    <source>
        <dbReference type="SAM" id="Phobius"/>
    </source>
</evidence>
<dbReference type="Pfam" id="PF12698">
    <property type="entry name" value="ABC2_membrane_3"/>
    <property type="match status" value="1"/>
</dbReference>
<comment type="subcellular location">
    <subcellularLocation>
        <location evidence="1">Cell membrane</location>
        <topology evidence="1">Multi-pass membrane protein</topology>
    </subcellularLocation>
</comment>
<reference evidence="10" key="2">
    <citation type="submission" date="2020-09" db="EMBL/GenBank/DDBJ databases">
        <authorList>
            <person name="Sun Q."/>
            <person name="Zhou Y."/>
        </authorList>
    </citation>
    <scope>NUCLEOTIDE SEQUENCE</scope>
    <source>
        <strain evidence="10">CGMCC 1.15758</strain>
    </source>
</reference>
<keyword evidence="6 8" id="KW-1133">Transmembrane helix</keyword>
<dbReference type="Proteomes" id="UP000636949">
    <property type="component" value="Unassembled WGS sequence"/>
</dbReference>
<comment type="similarity">
    <text evidence="2">Belongs to the ABC-2 integral membrane protein family.</text>
</comment>
<feature type="transmembrane region" description="Helical" evidence="8">
    <location>
        <begin position="234"/>
        <end position="256"/>
    </location>
</feature>
<evidence type="ECO:0000256" key="7">
    <source>
        <dbReference type="ARBA" id="ARBA00023136"/>
    </source>
</evidence>
<dbReference type="InterPro" id="IPR013525">
    <property type="entry name" value="ABC2_TM"/>
</dbReference>
<sequence>MSFAINLRRLLAILFKEFVQMRRDKSTIMMLIGIPIVQLVLFGYAINLNPNYLPSVVINNDPSQFTRTLVSGLQNTKYFEFTSNKMGFNEAQEALARGKLSFIFVIPADFTQKLIRGEKPELLVINDAAEPSGGVNAILALNKLAESVFNHDLSKNGLQYLKTDDPPFKLVVHSKYNPENDTQFNIVPGLIGVILTMTMVMVTCLSIIREWESGTIETLLATPLRPLEVMLGKIIPYLFVGYVQMFIILFAAFFLFDVPMNGSLDTLLIYTLPFILANLFVGILFSTLSSSQLQALQMTMFFFLPSILLSGFMFPFYGMPRWAQILGDCLPLTHYLRIVRGIMLKGNDFVTAMPEVGALLLFTVIIGIIAMLRYKQTL</sequence>
<dbReference type="PANTHER" id="PTHR30294:SF29">
    <property type="entry name" value="MULTIDRUG ABC TRANSPORTER PERMEASE YBHS-RELATED"/>
    <property type="match status" value="1"/>
</dbReference>
<keyword evidence="11" id="KW-1185">Reference proteome</keyword>
<dbReference type="AlphaFoldDB" id="A0A8J3EAD0"/>
<dbReference type="PANTHER" id="PTHR30294">
    <property type="entry name" value="MEMBRANE COMPONENT OF ABC TRANSPORTER YHHJ-RELATED"/>
    <property type="match status" value="1"/>
</dbReference>
<gene>
    <name evidence="10" type="ORF">GCM10010995_26640</name>
</gene>
<protein>
    <submittedName>
        <fullName evidence="10">Mannose-1-phosphate guanyltransferase</fullName>
    </submittedName>
</protein>
<dbReference type="RefSeq" id="WP_117003997.1">
    <property type="nucleotide sequence ID" value="NZ_BMJS01000057.1"/>
</dbReference>
<evidence type="ECO:0000259" key="9">
    <source>
        <dbReference type="PROSITE" id="PS51012"/>
    </source>
</evidence>
<evidence type="ECO:0000256" key="4">
    <source>
        <dbReference type="ARBA" id="ARBA00022475"/>
    </source>
</evidence>
<keyword evidence="5 8" id="KW-0812">Transmembrane</keyword>
<feature type="transmembrane region" description="Helical" evidence="8">
    <location>
        <begin position="186"/>
        <end position="208"/>
    </location>
</feature>
<dbReference type="EMBL" id="BMJS01000057">
    <property type="protein sequence ID" value="GGG07765.1"/>
    <property type="molecule type" value="Genomic_DNA"/>
</dbReference>
<dbReference type="InterPro" id="IPR051449">
    <property type="entry name" value="ABC-2_transporter_component"/>
</dbReference>
<name>A0A8J3EAD0_9GAMM</name>
<dbReference type="GO" id="GO:0140359">
    <property type="term" value="F:ABC-type transporter activity"/>
    <property type="evidence" value="ECO:0007669"/>
    <property type="project" value="InterPro"/>
</dbReference>
<organism evidence="10 11">
    <name type="scientific">Cysteiniphilum litorale</name>
    <dbReference type="NCBI Taxonomy" id="2056700"/>
    <lineage>
        <taxon>Bacteria</taxon>
        <taxon>Pseudomonadati</taxon>
        <taxon>Pseudomonadota</taxon>
        <taxon>Gammaproteobacteria</taxon>
        <taxon>Thiotrichales</taxon>
        <taxon>Fastidiosibacteraceae</taxon>
        <taxon>Cysteiniphilum</taxon>
    </lineage>
</organism>
<keyword evidence="3" id="KW-0813">Transport</keyword>
<evidence type="ECO:0000256" key="2">
    <source>
        <dbReference type="ARBA" id="ARBA00007783"/>
    </source>
</evidence>
<evidence type="ECO:0000256" key="6">
    <source>
        <dbReference type="ARBA" id="ARBA00022989"/>
    </source>
</evidence>
<proteinExistence type="inferred from homology"/>
<feature type="transmembrane region" description="Helical" evidence="8">
    <location>
        <begin position="28"/>
        <end position="46"/>
    </location>
</feature>